<protein>
    <submittedName>
        <fullName evidence="1">DUF2767 family protein</fullName>
    </submittedName>
</protein>
<reference evidence="1" key="1">
    <citation type="submission" date="2019-08" db="EMBL/GenBank/DDBJ databases">
        <authorList>
            <consortium name="PulseNet: The National Subtyping Network for Foodborne Disease Surveillance"/>
            <person name="Tarr C.L."/>
            <person name="Trees E."/>
            <person name="Katz L.S."/>
            <person name="Carleton-Romer H.A."/>
            <person name="Stroika S."/>
            <person name="Kucerova Z."/>
            <person name="Roache K.F."/>
            <person name="Sabol A.L."/>
            <person name="Besser J."/>
            <person name="Gerner-Smidt P."/>
        </authorList>
    </citation>
    <scope>NUCLEOTIDE SEQUENCE</scope>
    <source>
        <strain evidence="1">PNUSAS086289</strain>
    </source>
</reference>
<name>A0A5Y5T9G7_SALER</name>
<comment type="caution">
    <text evidence="1">The sequence shown here is derived from an EMBL/GenBank/DDBJ whole genome shotgun (WGS) entry which is preliminary data.</text>
</comment>
<evidence type="ECO:0000313" key="1">
    <source>
        <dbReference type="EMBL" id="ECK5213795.1"/>
    </source>
</evidence>
<sequence>MNENEEKISIYIDVCRVIGRAVVVLKEAGQPVTQDRIKLMMQMHSEQNDDPYMSNVYATAQDVLTWN</sequence>
<dbReference type="RefSeq" id="WP_047596129.1">
    <property type="nucleotide sequence ID" value="NZ_BIMS01000012.1"/>
</dbReference>
<organism evidence="1">
    <name type="scientific">Salmonella enterica</name>
    <name type="common">Salmonella choleraesuis</name>
    <dbReference type="NCBI Taxonomy" id="28901"/>
    <lineage>
        <taxon>Bacteria</taxon>
        <taxon>Pseudomonadati</taxon>
        <taxon>Pseudomonadota</taxon>
        <taxon>Gammaproteobacteria</taxon>
        <taxon>Enterobacterales</taxon>
        <taxon>Enterobacteriaceae</taxon>
        <taxon>Salmonella</taxon>
    </lineage>
</organism>
<accession>A0A5Y5T9G7</accession>
<gene>
    <name evidence="1" type="ORF">FRL26_08870</name>
</gene>
<dbReference type="AlphaFoldDB" id="A0A5Y5T9G7"/>
<dbReference type="EMBL" id="AAJCCP010000007">
    <property type="protein sequence ID" value="ECK5213795.1"/>
    <property type="molecule type" value="Genomic_DNA"/>
</dbReference>
<proteinExistence type="predicted"/>